<evidence type="ECO:0000259" key="1">
    <source>
        <dbReference type="Pfam" id="PF01048"/>
    </source>
</evidence>
<evidence type="ECO:0000313" key="2">
    <source>
        <dbReference type="EMBL" id="MST66086.1"/>
    </source>
</evidence>
<dbReference type="RefSeq" id="WP_154431741.1">
    <property type="nucleotide sequence ID" value="NZ_JBQKJX010000001.1"/>
</dbReference>
<organism evidence="2 3">
    <name type="scientific">Oliverpabstia intestinalis</name>
    <dbReference type="NCBI Taxonomy" id="2606633"/>
    <lineage>
        <taxon>Bacteria</taxon>
        <taxon>Bacillati</taxon>
        <taxon>Bacillota</taxon>
        <taxon>Clostridia</taxon>
        <taxon>Lachnospirales</taxon>
        <taxon>Lachnospiraceae</taxon>
        <taxon>Oliverpabstia</taxon>
    </lineage>
</organism>
<dbReference type="GO" id="GO:0009116">
    <property type="term" value="P:nucleoside metabolic process"/>
    <property type="evidence" value="ECO:0007669"/>
    <property type="project" value="InterPro"/>
</dbReference>
<dbReference type="SUPFAM" id="SSF53167">
    <property type="entry name" value="Purine and uridine phosphorylases"/>
    <property type="match status" value="1"/>
</dbReference>
<comment type="caution">
    <text evidence="2">The sequence shown here is derived from an EMBL/GenBank/DDBJ whole genome shotgun (WGS) entry which is preliminary data.</text>
</comment>
<dbReference type="AlphaFoldDB" id="A0A7X2P2C0"/>
<evidence type="ECO:0000313" key="3">
    <source>
        <dbReference type="Proteomes" id="UP000440513"/>
    </source>
</evidence>
<sequence length="264" mass="29480">MKKRMIEIMDKFHQYNSDNMAYLAFGLDKNEHYDALVVAPSFSPYKLKMDSYCKVTTLKEGAYIAGYLVEKDDLKIAWIKTASSDSNLIDHVAVCAELTFDKMIFIGAVGALKPEFELGDLCTPSFSIAGGFAHTYLKDSIKDFVPFERVEPDMEFINNVVGIAEESGYELKKASVFCTPSIAAEYYHLEEIKEFDTDLIEMETASLYLMADLLEIPTVALLVVSDNSATGAALVGRTDEEQSRYDYGRNVVLPTMILKTADAK</sequence>
<dbReference type="GO" id="GO:0003824">
    <property type="term" value="F:catalytic activity"/>
    <property type="evidence" value="ECO:0007669"/>
    <property type="project" value="InterPro"/>
</dbReference>
<dbReference type="Proteomes" id="UP000440513">
    <property type="component" value="Unassembled WGS sequence"/>
</dbReference>
<protein>
    <recommendedName>
        <fullName evidence="1">Nucleoside phosphorylase domain-containing protein</fullName>
    </recommendedName>
</protein>
<reference evidence="2 3" key="1">
    <citation type="submission" date="2019-08" db="EMBL/GenBank/DDBJ databases">
        <title>In-depth cultivation of the pig gut microbiome towards novel bacterial diversity and tailored functional studies.</title>
        <authorList>
            <person name="Wylensek D."/>
            <person name="Hitch T.C.A."/>
            <person name="Clavel T."/>
        </authorList>
    </citation>
    <scope>NUCLEOTIDE SEQUENCE [LARGE SCALE GENOMIC DNA]</scope>
    <source>
        <strain evidence="2 3">BSM-380-WT-5A</strain>
    </source>
</reference>
<gene>
    <name evidence="2" type="ORF">FYJ57_04930</name>
</gene>
<dbReference type="InterPro" id="IPR000845">
    <property type="entry name" value="Nucleoside_phosphorylase_d"/>
</dbReference>
<dbReference type="InterPro" id="IPR035994">
    <property type="entry name" value="Nucleoside_phosphorylase_sf"/>
</dbReference>
<dbReference type="EMBL" id="VUMS01000007">
    <property type="protein sequence ID" value="MST66086.1"/>
    <property type="molecule type" value="Genomic_DNA"/>
</dbReference>
<proteinExistence type="predicted"/>
<dbReference type="Gene3D" id="3.40.50.1580">
    <property type="entry name" value="Nucleoside phosphorylase domain"/>
    <property type="match status" value="1"/>
</dbReference>
<name>A0A7X2P2C0_9FIRM</name>
<feature type="domain" description="Nucleoside phosphorylase" evidence="1">
    <location>
        <begin position="91"/>
        <end position="232"/>
    </location>
</feature>
<dbReference type="Pfam" id="PF01048">
    <property type="entry name" value="PNP_UDP_1"/>
    <property type="match status" value="1"/>
</dbReference>
<keyword evidence="3" id="KW-1185">Reference proteome</keyword>
<accession>A0A7X2P2C0</accession>